<dbReference type="Gene3D" id="3.30.760.10">
    <property type="entry name" value="RNA Cap, Translation Initiation Factor Eif4e"/>
    <property type="match status" value="1"/>
</dbReference>
<dbReference type="SUPFAM" id="SSF55418">
    <property type="entry name" value="eIF4e-like"/>
    <property type="match status" value="1"/>
</dbReference>
<dbReference type="InterPro" id="IPR015034">
    <property type="entry name" value="Bles03"/>
</dbReference>
<accession>A0A482VC81</accession>
<dbReference type="Proteomes" id="UP000292052">
    <property type="component" value="Unassembled WGS sequence"/>
</dbReference>
<comment type="similarity">
    <text evidence="1">Belongs to the UPF0696 family.</text>
</comment>
<dbReference type="PANTHER" id="PTHR31977">
    <property type="entry name" value="UPF0696 PROTEIN C11ORF68"/>
    <property type="match status" value="1"/>
</dbReference>
<evidence type="ECO:0000313" key="3">
    <source>
        <dbReference type="Proteomes" id="UP000292052"/>
    </source>
</evidence>
<dbReference type="Pfam" id="PF08939">
    <property type="entry name" value="Bles03"/>
    <property type="match status" value="1"/>
</dbReference>
<name>A0A482VC81_ASBVE</name>
<dbReference type="EMBL" id="QDEB01117576">
    <property type="protein sequence ID" value="RZB40589.1"/>
    <property type="molecule type" value="Genomic_DNA"/>
</dbReference>
<evidence type="ECO:0000313" key="2">
    <source>
        <dbReference type="EMBL" id="RZB40589.1"/>
    </source>
</evidence>
<protein>
    <submittedName>
        <fullName evidence="2">DUF1917 domain containing protein</fullName>
    </submittedName>
</protein>
<organism evidence="2 3">
    <name type="scientific">Asbolus verrucosus</name>
    <name type="common">Desert ironclad beetle</name>
    <dbReference type="NCBI Taxonomy" id="1661398"/>
    <lineage>
        <taxon>Eukaryota</taxon>
        <taxon>Metazoa</taxon>
        <taxon>Ecdysozoa</taxon>
        <taxon>Arthropoda</taxon>
        <taxon>Hexapoda</taxon>
        <taxon>Insecta</taxon>
        <taxon>Pterygota</taxon>
        <taxon>Neoptera</taxon>
        <taxon>Endopterygota</taxon>
        <taxon>Coleoptera</taxon>
        <taxon>Polyphaga</taxon>
        <taxon>Cucujiformia</taxon>
        <taxon>Tenebrionidae</taxon>
        <taxon>Pimeliinae</taxon>
        <taxon>Asbolus</taxon>
    </lineage>
</organism>
<gene>
    <name evidence="2" type="ORF">BDFB_006323</name>
</gene>
<dbReference type="PANTHER" id="PTHR31977:SF1">
    <property type="entry name" value="UPF0696 PROTEIN C11ORF68"/>
    <property type="match status" value="1"/>
</dbReference>
<comment type="caution">
    <text evidence="2">The sequence shown here is derived from an EMBL/GenBank/DDBJ whole genome shotgun (WGS) entry which is preliminary data.</text>
</comment>
<dbReference type="AlphaFoldDB" id="A0A482VC81"/>
<sequence length="158" mass="18350">MNSKYDDMLVPPSKVGKWMLFLSQAEVNQVWKKIKEAIMEGHLWNSKVSTTDPTNLTYAIMIYTKDYNDVDDVINTLEYLERTGIKPANKIIKYKTDEQTRAGIYSGGKQRASIYDSATIKQKRRSQNDELSWRRRDGVSNLAPTTSNWRTSYNSRRN</sequence>
<keyword evidence="3" id="KW-1185">Reference proteome</keyword>
<evidence type="ECO:0000256" key="1">
    <source>
        <dbReference type="ARBA" id="ARBA00010568"/>
    </source>
</evidence>
<dbReference type="OrthoDB" id="8251268at2759"/>
<proteinExistence type="inferred from homology"/>
<dbReference type="STRING" id="1661398.A0A482VC81"/>
<reference evidence="2 3" key="1">
    <citation type="submission" date="2017-03" db="EMBL/GenBank/DDBJ databases">
        <title>Genome of the blue death feigning beetle - Asbolus verrucosus.</title>
        <authorList>
            <person name="Rider S.D."/>
        </authorList>
    </citation>
    <scope>NUCLEOTIDE SEQUENCE [LARGE SCALE GENOMIC DNA]</scope>
    <source>
        <strain evidence="2">Butters</strain>
        <tissue evidence="2">Head and leg muscle</tissue>
    </source>
</reference>
<dbReference type="InterPro" id="IPR023398">
    <property type="entry name" value="TIF_eIF4e-like"/>
</dbReference>